<dbReference type="Proteomes" id="UP000318288">
    <property type="component" value="Unassembled WGS sequence"/>
</dbReference>
<sequence precursor="true">MSSNPSRRDFFAASLSCVAVASSTISFADEGEPQEKNSDQKKICVFTKPLNSMTFDAMADALAEAGFDAIEAPVRKGGNVEPETVEDDLPRLVEALAKHGMTVAMLTTDINDASDPLTERVLRTAATLGVTKYRMQYLRYDRKADVVGQIEAWKPQLRDLAAMNHDFGVQGLYQNHAGNQYFGSAIWDLHLGLDGIDPSAIGVAYDLRHAMAEAGMSWPVSLELIRPKIAAMYIKDFRWDGDDLVNVPLGEGRVDREAVKSLHLSAFDGPISLHEEYLDHKKPELVPQHLAAMKSDLETLRSWIAS</sequence>
<name>A0A5C6FJY8_9BACT</name>
<accession>A0A5C6FJY8</accession>
<comment type="caution">
    <text evidence="3">The sequence shown here is derived from an EMBL/GenBank/DDBJ whole genome shotgun (WGS) entry which is preliminary data.</text>
</comment>
<dbReference type="GO" id="GO:0016853">
    <property type="term" value="F:isomerase activity"/>
    <property type="evidence" value="ECO:0007669"/>
    <property type="project" value="UniProtKB-KW"/>
</dbReference>
<dbReference type="EMBL" id="SJPW01000001">
    <property type="protein sequence ID" value="TWU60074.1"/>
    <property type="molecule type" value="Genomic_DNA"/>
</dbReference>
<evidence type="ECO:0000256" key="1">
    <source>
        <dbReference type="SAM" id="SignalP"/>
    </source>
</evidence>
<protein>
    <submittedName>
        <fullName evidence="3">Xylose isomerase-like TIM barrel</fullName>
    </submittedName>
</protein>
<dbReference type="RefSeq" id="WP_146453613.1">
    <property type="nucleotide sequence ID" value="NZ_SJPW01000001.1"/>
</dbReference>
<evidence type="ECO:0000313" key="4">
    <source>
        <dbReference type="Proteomes" id="UP000318288"/>
    </source>
</evidence>
<evidence type="ECO:0000259" key="2">
    <source>
        <dbReference type="Pfam" id="PF01261"/>
    </source>
</evidence>
<keyword evidence="1" id="KW-0732">Signal</keyword>
<dbReference type="PANTHER" id="PTHR12110">
    <property type="entry name" value="HYDROXYPYRUVATE ISOMERASE"/>
    <property type="match status" value="1"/>
</dbReference>
<dbReference type="InterPro" id="IPR050312">
    <property type="entry name" value="IolE/XylAMocC-like"/>
</dbReference>
<dbReference type="PANTHER" id="PTHR12110:SF41">
    <property type="entry name" value="INOSOSE DEHYDRATASE"/>
    <property type="match status" value="1"/>
</dbReference>
<dbReference type="InterPro" id="IPR013022">
    <property type="entry name" value="Xyl_isomerase-like_TIM-brl"/>
</dbReference>
<dbReference type="Gene3D" id="3.20.20.150">
    <property type="entry name" value="Divalent-metal-dependent TIM barrel enzymes"/>
    <property type="match status" value="1"/>
</dbReference>
<dbReference type="AlphaFoldDB" id="A0A5C6FJY8"/>
<proteinExistence type="predicted"/>
<dbReference type="OrthoDB" id="248282at2"/>
<reference evidence="3 4" key="1">
    <citation type="submission" date="2019-02" db="EMBL/GenBank/DDBJ databases">
        <title>Deep-cultivation of Planctomycetes and their phenomic and genomic characterization uncovers novel biology.</title>
        <authorList>
            <person name="Wiegand S."/>
            <person name="Jogler M."/>
            <person name="Boedeker C."/>
            <person name="Pinto D."/>
            <person name="Vollmers J."/>
            <person name="Rivas-Marin E."/>
            <person name="Kohn T."/>
            <person name="Peeters S.H."/>
            <person name="Heuer A."/>
            <person name="Rast P."/>
            <person name="Oberbeckmann S."/>
            <person name="Bunk B."/>
            <person name="Jeske O."/>
            <person name="Meyerdierks A."/>
            <person name="Storesund J.E."/>
            <person name="Kallscheuer N."/>
            <person name="Luecker S."/>
            <person name="Lage O.M."/>
            <person name="Pohl T."/>
            <person name="Merkel B.J."/>
            <person name="Hornburger P."/>
            <person name="Mueller R.-W."/>
            <person name="Bruemmer F."/>
            <person name="Labrenz M."/>
            <person name="Spormann A.M."/>
            <person name="Op Den Camp H."/>
            <person name="Overmann J."/>
            <person name="Amann R."/>
            <person name="Jetten M.S.M."/>
            <person name="Mascher T."/>
            <person name="Medema M.H."/>
            <person name="Devos D.P."/>
            <person name="Kaster A.-K."/>
            <person name="Ovreas L."/>
            <person name="Rohde M."/>
            <person name="Galperin M.Y."/>
            <person name="Jogler C."/>
        </authorList>
    </citation>
    <scope>NUCLEOTIDE SEQUENCE [LARGE SCALE GENOMIC DNA]</scope>
    <source>
        <strain evidence="3 4">Poly51</strain>
    </source>
</reference>
<gene>
    <name evidence="3" type="ORF">Poly51_03480</name>
</gene>
<feature type="chain" id="PRO_5022986549" evidence="1">
    <location>
        <begin position="29"/>
        <end position="306"/>
    </location>
</feature>
<dbReference type="InterPro" id="IPR036237">
    <property type="entry name" value="Xyl_isomerase-like_sf"/>
</dbReference>
<dbReference type="Pfam" id="PF01261">
    <property type="entry name" value="AP_endonuc_2"/>
    <property type="match status" value="1"/>
</dbReference>
<keyword evidence="3" id="KW-0413">Isomerase</keyword>
<evidence type="ECO:0000313" key="3">
    <source>
        <dbReference type="EMBL" id="TWU60074.1"/>
    </source>
</evidence>
<keyword evidence="4" id="KW-1185">Reference proteome</keyword>
<dbReference type="SUPFAM" id="SSF51658">
    <property type="entry name" value="Xylose isomerase-like"/>
    <property type="match status" value="1"/>
</dbReference>
<feature type="signal peptide" evidence="1">
    <location>
        <begin position="1"/>
        <end position="28"/>
    </location>
</feature>
<organism evidence="3 4">
    <name type="scientific">Rubripirellula tenax</name>
    <dbReference type="NCBI Taxonomy" id="2528015"/>
    <lineage>
        <taxon>Bacteria</taxon>
        <taxon>Pseudomonadati</taxon>
        <taxon>Planctomycetota</taxon>
        <taxon>Planctomycetia</taxon>
        <taxon>Pirellulales</taxon>
        <taxon>Pirellulaceae</taxon>
        <taxon>Rubripirellula</taxon>
    </lineage>
</organism>
<feature type="domain" description="Xylose isomerase-like TIM barrel" evidence="2">
    <location>
        <begin position="60"/>
        <end position="294"/>
    </location>
</feature>